<dbReference type="Pfam" id="PF08843">
    <property type="entry name" value="AbiEii"/>
    <property type="match status" value="1"/>
</dbReference>
<name>A0A218NNV5_9ARCH</name>
<dbReference type="AlphaFoldDB" id="A0A218NNV5"/>
<accession>A0A218NNV5</accession>
<keyword evidence="2" id="KW-1185">Reference proteome</keyword>
<dbReference type="KEGG" id="marh:Mia14_0846"/>
<dbReference type="InterPro" id="IPR014942">
    <property type="entry name" value="AbiEii"/>
</dbReference>
<dbReference type="GO" id="GO:0016740">
    <property type="term" value="F:transferase activity"/>
    <property type="evidence" value="ECO:0007669"/>
    <property type="project" value="UniProtKB-KW"/>
</dbReference>
<protein>
    <submittedName>
        <fullName evidence="1">Nucleotidyltransferase toxin</fullName>
    </submittedName>
</protein>
<evidence type="ECO:0000313" key="2">
    <source>
        <dbReference type="Proteomes" id="UP000197679"/>
    </source>
</evidence>
<dbReference type="EMBL" id="CP019964">
    <property type="protein sequence ID" value="ASI14133.1"/>
    <property type="molecule type" value="Genomic_DNA"/>
</dbReference>
<dbReference type="Gene3D" id="3.10.450.620">
    <property type="entry name" value="JHP933, nucleotidyltransferase-like core domain"/>
    <property type="match status" value="1"/>
</dbReference>
<keyword evidence="1" id="KW-0808">Transferase</keyword>
<sequence length="250" mass="29271">MIEKNALIEIAKLRGLKAWQEEKRYIQASILNSLYDESIVFKGDTYLWFFNGLPRFSEDLDFTAISDLPSNIMNKVSERLDLFGIYNESKIETNDKKSFSFKVMAQGPLYTSQNSRCVVYVEISKREELINKTLPIKLNFPEYLLPIHVLNGINLDEVGAEKIRAITSRNKARDVLDLYYLIKEKNIKFDINLVNKKLEYIGDRFLPDKFEISLLNKRGIFEKELKNLLFVPLPEFDEVRSVIEKWTKII</sequence>
<organism evidence="1 2">
    <name type="scientific">Candidatus Mancarchaeum acidiphilum</name>
    <dbReference type="NCBI Taxonomy" id="1920749"/>
    <lineage>
        <taxon>Archaea</taxon>
        <taxon>Candidatus Micrarchaeota</taxon>
        <taxon>Candidatus Mancarchaeum</taxon>
    </lineage>
</organism>
<evidence type="ECO:0000313" key="1">
    <source>
        <dbReference type="EMBL" id="ASI14133.1"/>
    </source>
</evidence>
<proteinExistence type="predicted"/>
<dbReference type="Proteomes" id="UP000197679">
    <property type="component" value="Chromosome"/>
</dbReference>
<gene>
    <name evidence="1" type="ORF">Mia14_0846</name>
</gene>
<reference evidence="1 2" key="1">
    <citation type="journal article" date="2017" name="Nat. Commun.">
        <title>'ARMAN' archaea depend on association with euryarchaeal host in culture and in situ.</title>
        <authorList>
            <person name="Golyshina O."/>
            <person name="Toshchakov S."/>
            <person name="Makarova K."/>
            <person name="Gavrilov S."/>
            <person name="Korzhenkov A."/>
            <person name="La Cono V."/>
            <person name="Arcadi E."/>
            <person name="Nechitaylo T."/>
            <person name="Ferrer M."/>
            <person name="Kublanov I."/>
            <person name="Wolf Y."/>
            <person name="Yakimov M."/>
            <person name="Golyshin P."/>
            <person name="Slesarev A."/>
            <person name="Kozyavkin S."/>
        </authorList>
    </citation>
    <scope>NUCLEOTIDE SEQUENCE [LARGE SCALE GENOMIC DNA]</scope>
    <source>
        <strain evidence="1 2">Mia14</strain>
    </source>
</reference>